<dbReference type="RefSeq" id="WP_376994278.1">
    <property type="nucleotide sequence ID" value="NZ_JBHSLC010000007.1"/>
</dbReference>
<evidence type="ECO:0008006" key="3">
    <source>
        <dbReference type="Google" id="ProtNLM"/>
    </source>
</evidence>
<evidence type="ECO:0000313" key="2">
    <source>
        <dbReference type="Proteomes" id="UP001596166"/>
    </source>
</evidence>
<reference evidence="2" key="1">
    <citation type="journal article" date="2019" name="Int. J. Syst. Evol. Microbiol.">
        <title>The Global Catalogue of Microorganisms (GCM) 10K type strain sequencing project: providing services to taxonomists for standard genome sequencing and annotation.</title>
        <authorList>
            <consortium name="The Broad Institute Genomics Platform"/>
            <consortium name="The Broad Institute Genome Sequencing Center for Infectious Disease"/>
            <person name="Wu L."/>
            <person name="Ma J."/>
        </authorList>
    </citation>
    <scope>NUCLEOTIDE SEQUENCE [LARGE SCALE GENOMIC DNA]</scope>
    <source>
        <strain evidence="2">CCUG 58760</strain>
    </source>
</reference>
<dbReference type="InterPro" id="IPR036511">
    <property type="entry name" value="TGT-like_sf"/>
</dbReference>
<dbReference type="Proteomes" id="UP001596166">
    <property type="component" value="Unassembled WGS sequence"/>
</dbReference>
<name>A0ABW0G1V2_9PROT</name>
<comment type="caution">
    <text evidence="1">The sequence shown here is derived from an EMBL/GenBank/DDBJ whole genome shotgun (WGS) entry which is preliminary data.</text>
</comment>
<keyword evidence="2" id="KW-1185">Reference proteome</keyword>
<gene>
    <name evidence="1" type="ORF">ACFPMG_05850</name>
</gene>
<evidence type="ECO:0000313" key="1">
    <source>
        <dbReference type="EMBL" id="MFC5354526.1"/>
    </source>
</evidence>
<organism evidence="1 2">
    <name type="scientific">Azospirillum himalayense</name>
    <dbReference type="NCBI Taxonomy" id="654847"/>
    <lineage>
        <taxon>Bacteria</taxon>
        <taxon>Pseudomonadati</taxon>
        <taxon>Pseudomonadota</taxon>
        <taxon>Alphaproteobacteria</taxon>
        <taxon>Rhodospirillales</taxon>
        <taxon>Azospirillaceae</taxon>
        <taxon>Azospirillum</taxon>
    </lineage>
</organism>
<dbReference type="EMBL" id="JBHSLC010000007">
    <property type="protein sequence ID" value="MFC5354526.1"/>
    <property type="molecule type" value="Genomic_DNA"/>
</dbReference>
<dbReference type="SUPFAM" id="SSF51713">
    <property type="entry name" value="tRNA-guanine transglycosylase"/>
    <property type="match status" value="1"/>
</dbReference>
<sequence>MPAMQPFYMDAASAPDLRHRPTGLPGVISGKHGSLDFLDPTHGLFYYKWALYSAGLIGLGSDAAAAKKKPAIIDRSQDPTRFIFVDSGGYQVASETLGVPLDSPEKMETFRRNSLKWMIEHADVGMPLDFPMAIKRKSGGSLDFDTALGSTVESLEFIRRERPTSGGPIILNVIQGKDWDQQDTWYKKVRSYSLDGWSMPWRAHGSVHSLLQRLVAMVHDKALRNSQILHLFGLSRLHFAGALTLLMRAMRQHDDVRDDFIITYDTKLPMVLAAQAAQAYTPWQIEKREENSKNVAKFNFSHVTPPCDISNINSTDPFPVLSSPIGMGLTVGDLCVRTPANNNGSTWDIISCALVAAHNTYSHIMAIQQLNLLMDLELKRAEQDSANKVLLPLTHEFSQFREFVNRIFANGVSRDQALRTIYSNRELLQFFDRQDTVQIQALKAGALPDWSSADLEEFPEESEVPMMHAE</sequence>
<protein>
    <recommendedName>
        <fullName evidence="3">DUF1073 domain-containing protein</fullName>
    </recommendedName>
</protein>
<proteinExistence type="predicted"/>
<dbReference type="Gene3D" id="3.20.20.105">
    <property type="entry name" value="Queuine tRNA-ribosyltransferase-like"/>
    <property type="match status" value="1"/>
</dbReference>
<accession>A0ABW0G1V2</accession>